<feature type="transmembrane region" description="Helical" evidence="8">
    <location>
        <begin position="154"/>
        <end position="175"/>
    </location>
</feature>
<dbReference type="GO" id="GO:0016192">
    <property type="term" value="P:vesicle-mediated transport"/>
    <property type="evidence" value="ECO:0007669"/>
    <property type="project" value="InterPro"/>
</dbReference>
<evidence type="ECO:0000256" key="5">
    <source>
        <dbReference type="ARBA" id="ARBA00022989"/>
    </source>
</evidence>
<dbReference type="OrthoDB" id="660759at2759"/>
<name>A0A6A6FNC1_9PEZI</name>
<dbReference type="Proteomes" id="UP000799539">
    <property type="component" value="Unassembled WGS sequence"/>
</dbReference>
<dbReference type="InterPro" id="IPR007305">
    <property type="entry name" value="Vesicle_transpt_Got1/SFT2"/>
</dbReference>
<comment type="function">
    <text evidence="8">Nonessential protein required for the fusion of transport vesicles derived from the endocytic pathway with the Golgi complex.</text>
</comment>
<keyword evidence="8" id="KW-0333">Golgi apparatus</keyword>
<evidence type="ECO:0000256" key="1">
    <source>
        <dbReference type="ARBA" id="ARBA00004141"/>
    </source>
</evidence>
<evidence type="ECO:0000256" key="7">
    <source>
        <dbReference type="ARBA" id="ARBA00025800"/>
    </source>
</evidence>
<dbReference type="Pfam" id="PF04178">
    <property type="entry name" value="Got1"/>
    <property type="match status" value="1"/>
</dbReference>
<evidence type="ECO:0000256" key="3">
    <source>
        <dbReference type="ARBA" id="ARBA00022692"/>
    </source>
</evidence>
<evidence type="ECO:0000256" key="2">
    <source>
        <dbReference type="ARBA" id="ARBA00022448"/>
    </source>
</evidence>
<sequence>MASSSFRDSMNSLGWSRRAEEPVNTNPQNPILGTLSKLNPFGSEGYVRLPTTEGEGPGAPLPARTRREEEEGWFALSRWDRLLLFGGLNLAAIALFVVCFTLLPILSLRPRKFAILYVPRFLCCTRHGNHFPPCAAALQTLAPCSFPSEGVRRWTMASLLFLGSWAVMMGPVVYVRHLVSQERLPFTATYFGSIALTLYFAVGLRSTILTLFTSIVQIVALVWYLVSYFPMGSQGLRIAAQFGGSRISAALNG</sequence>
<keyword evidence="2 8" id="KW-0813">Transport</keyword>
<feature type="transmembrane region" description="Helical" evidence="8">
    <location>
        <begin position="208"/>
        <end position="229"/>
    </location>
</feature>
<keyword evidence="3 8" id="KW-0812">Transmembrane</keyword>
<keyword evidence="11" id="KW-1185">Reference proteome</keyword>
<keyword evidence="4 8" id="KW-0653">Protein transport</keyword>
<dbReference type="PANTHER" id="PTHR23137:SF36">
    <property type="entry name" value="VESICLE TRANSPORT PROTEIN SFT2C"/>
    <property type="match status" value="1"/>
</dbReference>
<dbReference type="EMBL" id="ML992667">
    <property type="protein sequence ID" value="KAF2214965.1"/>
    <property type="molecule type" value="Genomic_DNA"/>
</dbReference>
<evidence type="ECO:0000256" key="8">
    <source>
        <dbReference type="RuleBase" id="RU363111"/>
    </source>
</evidence>
<accession>A0A6A6FNC1</accession>
<evidence type="ECO:0000256" key="9">
    <source>
        <dbReference type="SAM" id="MobiDB-lite"/>
    </source>
</evidence>
<organism evidence="10 11">
    <name type="scientific">Cercospora zeae-maydis SCOH1-5</name>
    <dbReference type="NCBI Taxonomy" id="717836"/>
    <lineage>
        <taxon>Eukaryota</taxon>
        <taxon>Fungi</taxon>
        <taxon>Dikarya</taxon>
        <taxon>Ascomycota</taxon>
        <taxon>Pezizomycotina</taxon>
        <taxon>Dothideomycetes</taxon>
        <taxon>Dothideomycetidae</taxon>
        <taxon>Mycosphaerellales</taxon>
        <taxon>Mycosphaerellaceae</taxon>
        <taxon>Cercospora</taxon>
    </lineage>
</organism>
<feature type="transmembrane region" description="Helical" evidence="8">
    <location>
        <begin position="184"/>
        <end position="202"/>
    </location>
</feature>
<keyword evidence="5 8" id="KW-1133">Transmembrane helix</keyword>
<protein>
    <recommendedName>
        <fullName evidence="8">Protein transport protein SFT2</fullName>
    </recommendedName>
</protein>
<feature type="transmembrane region" description="Helical" evidence="8">
    <location>
        <begin position="82"/>
        <end position="106"/>
    </location>
</feature>
<keyword evidence="6 8" id="KW-0472">Membrane</keyword>
<comment type="similarity">
    <text evidence="7 8">Belongs to the SFT2 family.</text>
</comment>
<dbReference type="PANTHER" id="PTHR23137">
    <property type="entry name" value="VESICLE TRANSPORT PROTEIN-RELATED"/>
    <property type="match status" value="1"/>
</dbReference>
<feature type="region of interest" description="Disordered" evidence="9">
    <location>
        <begin position="17"/>
        <end position="36"/>
    </location>
</feature>
<dbReference type="InterPro" id="IPR011691">
    <property type="entry name" value="Vesicle_transpt_SFT2"/>
</dbReference>
<evidence type="ECO:0000256" key="4">
    <source>
        <dbReference type="ARBA" id="ARBA00022927"/>
    </source>
</evidence>
<comment type="subcellular location">
    <subcellularLocation>
        <location evidence="8">Golgi apparatus membrane</location>
        <topology evidence="8">Multi-pass membrane protein</topology>
    </subcellularLocation>
    <subcellularLocation>
        <location evidence="1">Membrane</location>
        <topology evidence="1">Multi-pass membrane protein</topology>
    </subcellularLocation>
</comment>
<evidence type="ECO:0000313" key="10">
    <source>
        <dbReference type="EMBL" id="KAF2214965.1"/>
    </source>
</evidence>
<dbReference type="GO" id="GO:0000139">
    <property type="term" value="C:Golgi membrane"/>
    <property type="evidence" value="ECO:0007669"/>
    <property type="project" value="UniProtKB-SubCell"/>
</dbReference>
<dbReference type="GO" id="GO:0015031">
    <property type="term" value="P:protein transport"/>
    <property type="evidence" value="ECO:0007669"/>
    <property type="project" value="UniProtKB-KW"/>
</dbReference>
<gene>
    <name evidence="10" type="ORF">CERZMDRAFT_36287</name>
</gene>
<dbReference type="AlphaFoldDB" id="A0A6A6FNC1"/>
<evidence type="ECO:0000256" key="6">
    <source>
        <dbReference type="ARBA" id="ARBA00023136"/>
    </source>
</evidence>
<proteinExistence type="inferred from homology"/>
<evidence type="ECO:0000313" key="11">
    <source>
        <dbReference type="Proteomes" id="UP000799539"/>
    </source>
</evidence>
<reference evidence="10" key="1">
    <citation type="journal article" date="2020" name="Stud. Mycol.">
        <title>101 Dothideomycetes genomes: a test case for predicting lifestyles and emergence of pathogens.</title>
        <authorList>
            <person name="Haridas S."/>
            <person name="Albert R."/>
            <person name="Binder M."/>
            <person name="Bloem J."/>
            <person name="Labutti K."/>
            <person name="Salamov A."/>
            <person name="Andreopoulos B."/>
            <person name="Baker S."/>
            <person name="Barry K."/>
            <person name="Bills G."/>
            <person name="Bluhm B."/>
            <person name="Cannon C."/>
            <person name="Castanera R."/>
            <person name="Culley D."/>
            <person name="Daum C."/>
            <person name="Ezra D."/>
            <person name="Gonzalez J."/>
            <person name="Henrissat B."/>
            <person name="Kuo A."/>
            <person name="Liang C."/>
            <person name="Lipzen A."/>
            <person name="Lutzoni F."/>
            <person name="Magnuson J."/>
            <person name="Mondo S."/>
            <person name="Nolan M."/>
            <person name="Ohm R."/>
            <person name="Pangilinan J."/>
            <person name="Park H.-J."/>
            <person name="Ramirez L."/>
            <person name="Alfaro M."/>
            <person name="Sun H."/>
            <person name="Tritt A."/>
            <person name="Yoshinaga Y."/>
            <person name="Zwiers L.-H."/>
            <person name="Turgeon B."/>
            <person name="Goodwin S."/>
            <person name="Spatafora J."/>
            <person name="Crous P."/>
            <person name="Grigoriev I."/>
        </authorList>
    </citation>
    <scope>NUCLEOTIDE SEQUENCE</scope>
    <source>
        <strain evidence="10">SCOH1-5</strain>
    </source>
</reference>